<evidence type="ECO:0000313" key="2">
    <source>
        <dbReference type="RefSeq" id="XP_014673596.1"/>
    </source>
</evidence>
<protein>
    <submittedName>
        <fullName evidence="2">Uncharacterized protein LOC106813868</fullName>
    </submittedName>
</protein>
<reference evidence="2" key="1">
    <citation type="submission" date="2025-08" db="UniProtKB">
        <authorList>
            <consortium name="RefSeq"/>
        </authorList>
    </citation>
    <scope>IDENTIFICATION</scope>
</reference>
<organism evidence="1 2">
    <name type="scientific">Priapulus caudatus</name>
    <name type="common">Priapulid worm</name>
    <dbReference type="NCBI Taxonomy" id="37621"/>
    <lineage>
        <taxon>Eukaryota</taxon>
        <taxon>Metazoa</taxon>
        <taxon>Ecdysozoa</taxon>
        <taxon>Scalidophora</taxon>
        <taxon>Priapulida</taxon>
        <taxon>Priapulimorpha</taxon>
        <taxon>Priapulimorphida</taxon>
        <taxon>Priapulidae</taxon>
        <taxon>Priapulus</taxon>
    </lineage>
</organism>
<proteinExistence type="predicted"/>
<evidence type="ECO:0000313" key="1">
    <source>
        <dbReference type="Proteomes" id="UP000695022"/>
    </source>
</evidence>
<gene>
    <name evidence="2" type="primary">LOC106813868</name>
</gene>
<dbReference type="RefSeq" id="XP_014673596.1">
    <property type="nucleotide sequence ID" value="XM_014818110.1"/>
</dbReference>
<name>A0ABM1EN25_PRICU</name>
<dbReference type="GeneID" id="106813868"/>
<dbReference type="Proteomes" id="UP000695022">
    <property type="component" value="Unplaced"/>
</dbReference>
<sequence length="155" mass="17846">MNSQMQASMDAHFTLARQCGGKPWSSDSTTYSLRGQEYRYICSLMALPFLPAADIQPAFQQLEQRATSPQLHQLVRYVSESWLKNPTWQPTNWNVYNLTIRTKNDVEGWHTRLNSYAGNAKLSFYKLVPLLQRESDIVDLQHTLVADEQVLRDPA</sequence>
<accession>A0ABM1EN25</accession>
<keyword evidence="1" id="KW-1185">Reference proteome</keyword>